<comment type="caution">
    <text evidence="2">The sequence shown here is derived from an EMBL/GenBank/DDBJ whole genome shotgun (WGS) entry which is preliminary data.</text>
</comment>
<evidence type="ECO:0000313" key="2">
    <source>
        <dbReference type="EMBL" id="KAK7270143.1"/>
    </source>
</evidence>
<proteinExistence type="predicted"/>
<protein>
    <recommendedName>
        <fullName evidence="4">Secreted protein</fullName>
    </recommendedName>
</protein>
<accession>A0AAN9I795</accession>
<dbReference type="Proteomes" id="UP001372338">
    <property type="component" value="Unassembled WGS sequence"/>
</dbReference>
<keyword evidence="3" id="KW-1185">Reference proteome</keyword>
<reference evidence="2 3" key="1">
    <citation type="submission" date="2024-01" db="EMBL/GenBank/DDBJ databases">
        <title>The genomes of 5 underutilized Papilionoideae crops provide insights into root nodulation and disease resistanc.</title>
        <authorList>
            <person name="Yuan L."/>
        </authorList>
    </citation>
    <scope>NUCLEOTIDE SEQUENCE [LARGE SCALE GENOMIC DNA]</scope>
    <source>
        <strain evidence="2">ZHUSHIDOU_FW_LH</strain>
        <tissue evidence="2">Leaf</tissue>
    </source>
</reference>
<dbReference type="AlphaFoldDB" id="A0AAN9I795"/>
<sequence>MNKGLKKLFLLLHTLSGLKVIHCSSSLLSSDSLIPLPLIFTLLRLASSSDFLTKNFIRGDVSDIHRLSGFSVH</sequence>
<gene>
    <name evidence="2" type="ORF">RIF29_23071</name>
</gene>
<organism evidence="2 3">
    <name type="scientific">Crotalaria pallida</name>
    <name type="common">Smooth rattlebox</name>
    <name type="synonym">Crotalaria striata</name>
    <dbReference type="NCBI Taxonomy" id="3830"/>
    <lineage>
        <taxon>Eukaryota</taxon>
        <taxon>Viridiplantae</taxon>
        <taxon>Streptophyta</taxon>
        <taxon>Embryophyta</taxon>
        <taxon>Tracheophyta</taxon>
        <taxon>Spermatophyta</taxon>
        <taxon>Magnoliopsida</taxon>
        <taxon>eudicotyledons</taxon>
        <taxon>Gunneridae</taxon>
        <taxon>Pentapetalae</taxon>
        <taxon>rosids</taxon>
        <taxon>fabids</taxon>
        <taxon>Fabales</taxon>
        <taxon>Fabaceae</taxon>
        <taxon>Papilionoideae</taxon>
        <taxon>50 kb inversion clade</taxon>
        <taxon>genistoids sensu lato</taxon>
        <taxon>core genistoids</taxon>
        <taxon>Crotalarieae</taxon>
        <taxon>Crotalaria</taxon>
    </lineage>
</organism>
<feature type="signal peptide" evidence="1">
    <location>
        <begin position="1"/>
        <end position="23"/>
    </location>
</feature>
<evidence type="ECO:0000256" key="1">
    <source>
        <dbReference type="SAM" id="SignalP"/>
    </source>
</evidence>
<name>A0AAN9I795_CROPI</name>
<evidence type="ECO:0008006" key="4">
    <source>
        <dbReference type="Google" id="ProtNLM"/>
    </source>
</evidence>
<feature type="chain" id="PRO_5042892403" description="Secreted protein" evidence="1">
    <location>
        <begin position="24"/>
        <end position="73"/>
    </location>
</feature>
<keyword evidence="1" id="KW-0732">Signal</keyword>
<evidence type="ECO:0000313" key="3">
    <source>
        <dbReference type="Proteomes" id="UP001372338"/>
    </source>
</evidence>
<dbReference type="EMBL" id="JAYWIO010000004">
    <property type="protein sequence ID" value="KAK7270143.1"/>
    <property type="molecule type" value="Genomic_DNA"/>
</dbReference>